<keyword evidence="1" id="KW-0472">Membrane</keyword>
<evidence type="ECO:0000313" key="3">
    <source>
        <dbReference type="Proteomes" id="UP000065533"/>
    </source>
</evidence>
<sequence length="72" mass="8417">MKKISEKLVYYLVTFVIFFLLFKFFAWLENAYIPLNTQTQLISGIIIIPAIVILSFILSSLLFRSLKESKQI</sequence>
<organism evidence="2 3">
    <name type="scientific">Planococcus kocurii</name>
    <dbReference type="NCBI Taxonomy" id="1374"/>
    <lineage>
        <taxon>Bacteria</taxon>
        <taxon>Bacillati</taxon>
        <taxon>Bacillota</taxon>
        <taxon>Bacilli</taxon>
        <taxon>Bacillales</taxon>
        <taxon>Caryophanaceae</taxon>
        <taxon>Planococcus</taxon>
    </lineage>
</organism>
<dbReference type="EMBL" id="CP013661">
    <property type="protein sequence ID" value="ALS79153.1"/>
    <property type="molecule type" value="Genomic_DNA"/>
</dbReference>
<evidence type="ECO:0000256" key="1">
    <source>
        <dbReference type="SAM" id="Phobius"/>
    </source>
</evidence>
<feature type="transmembrane region" description="Helical" evidence="1">
    <location>
        <begin position="9"/>
        <end position="28"/>
    </location>
</feature>
<keyword evidence="1" id="KW-1133">Transmembrane helix</keyword>
<keyword evidence="3" id="KW-1185">Reference proteome</keyword>
<reference evidence="2" key="1">
    <citation type="submission" date="2016-01" db="EMBL/GenBank/DDBJ databases">
        <title>Complete genome of Planococcus kocurri type strain.</title>
        <authorList>
            <person name="See-Too W.S."/>
        </authorList>
    </citation>
    <scope>NUCLEOTIDE SEQUENCE [LARGE SCALE GENOMIC DNA]</scope>
    <source>
        <strain evidence="2">ATCC 43650</strain>
    </source>
</reference>
<proteinExistence type="predicted"/>
<gene>
    <name evidence="2" type="ORF">AUO94_10970</name>
</gene>
<evidence type="ECO:0008006" key="4">
    <source>
        <dbReference type="Google" id="ProtNLM"/>
    </source>
</evidence>
<name>A0ABM5WXS3_9BACL</name>
<accession>A0ABM5WXS3</accession>
<dbReference type="RefSeq" id="WP_038703437.1">
    <property type="nucleotide sequence ID" value="NZ_CP013661.2"/>
</dbReference>
<evidence type="ECO:0000313" key="2">
    <source>
        <dbReference type="EMBL" id="ALS79153.1"/>
    </source>
</evidence>
<dbReference type="Proteomes" id="UP000065533">
    <property type="component" value="Chromosome"/>
</dbReference>
<protein>
    <recommendedName>
        <fullName evidence="4">DUF3955 domain-containing protein</fullName>
    </recommendedName>
</protein>
<feature type="transmembrane region" description="Helical" evidence="1">
    <location>
        <begin position="40"/>
        <end position="63"/>
    </location>
</feature>
<keyword evidence="1" id="KW-0812">Transmembrane</keyword>